<dbReference type="CTD" id="143662"/>
<feature type="compositionally biased region" description="Polar residues" evidence="1">
    <location>
        <begin position="208"/>
        <end position="226"/>
    </location>
</feature>
<dbReference type="KEGG" id="oaa:103166142"/>
<organism evidence="4 5">
    <name type="scientific">Ornithorhynchus anatinus</name>
    <name type="common">Duckbill platypus</name>
    <dbReference type="NCBI Taxonomy" id="9258"/>
    <lineage>
        <taxon>Eukaryota</taxon>
        <taxon>Metazoa</taxon>
        <taxon>Chordata</taxon>
        <taxon>Craniata</taxon>
        <taxon>Vertebrata</taxon>
        <taxon>Euteleostomi</taxon>
        <taxon>Mammalia</taxon>
        <taxon>Monotremata</taxon>
        <taxon>Ornithorhynchidae</taxon>
        <taxon>Ornithorhynchus</taxon>
    </lineage>
</organism>
<sequence length="333" mass="35638">MLTSTRTLLTLIFVGLLLSNCDGNNDMERGTEVNPPMHTQPPLVKTKESYKPSESINLRNYTVNTGGYDMSSTAPPNGIKHTSHLPSDLESDSTFWTPFNTSSSNPLSSTTVSSLSSVPTTNTTTLPGKLTTIKAHDNLNTTVPTGHFTSSPSPFTDNFTSTPSDNSSILMTTHIPSVVTATDSTLSESTTGINNSTTFNGSLETTTLQPGLNFTNSSKTQSNTSDSGKDTRNSGVVFGAILGAILGASLLSLIGYLICGRKKPDSFSHRRLYDDRNEPVLRLDNTSEPYDMNFGESSYYNPAVTDDAGVHDRPGSARDGIPMGDIPPLRPSV</sequence>
<keyword evidence="5" id="KW-1185">Reference proteome</keyword>
<dbReference type="eggNOG" id="ENOG502S7P0">
    <property type="taxonomic scope" value="Eukaryota"/>
</dbReference>
<dbReference type="Bgee" id="ENSOANG00000013132">
    <property type="expression patterns" value="Expressed in endometrium and 3 other cell types or tissues"/>
</dbReference>
<keyword evidence="2" id="KW-0472">Membrane</keyword>
<keyword evidence="3" id="KW-0732">Signal</keyword>
<feature type="transmembrane region" description="Helical" evidence="2">
    <location>
        <begin position="236"/>
        <end position="259"/>
    </location>
</feature>
<dbReference type="Ensembl" id="ENSOANT00000020752.3">
    <property type="protein sequence ID" value="ENSOANP00000020749.2"/>
    <property type="gene ID" value="ENSOANG00000013132.3"/>
</dbReference>
<accession>F6T3E2</accession>
<keyword evidence="2" id="KW-1133">Transmembrane helix</keyword>
<feature type="signal peptide" evidence="3">
    <location>
        <begin position="1"/>
        <end position="23"/>
    </location>
</feature>
<feature type="region of interest" description="Disordered" evidence="1">
    <location>
        <begin position="303"/>
        <end position="333"/>
    </location>
</feature>
<dbReference type="GeneID" id="103166142"/>
<dbReference type="STRING" id="9258.ENSOANP00000020749"/>
<dbReference type="PANTHER" id="PTHR45427">
    <property type="entry name" value="MUCIN-15"/>
    <property type="match status" value="1"/>
</dbReference>
<dbReference type="Pfam" id="PF15672">
    <property type="entry name" value="Mucin15"/>
    <property type="match status" value="1"/>
</dbReference>
<proteinExistence type="predicted"/>
<reference evidence="4" key="3">
    <citation type="submission" date="2025-09" db="UniProtKB">
        <authorList>
            <consortium name="Ensembl"/>
        </authorList>
    </citation>
    <scope>IDENTIFICATION</scope>
    <source>
        <strain evidence="4">Glennie</strain>
    </source>
</reference>
<reference evidence="4" key="2">
    <citation type="submission" date="2025-08" db="UniProtKB">
        <authorList>
            <consortium name="Ensembl"/>
        </authorList>
    </citation>
    <scope>IDENTIFICATION</scope>
    <source>
        <strain evidence="4">Glennie</strain>
    </source>
</reference>
<protein>
    <submittedName>
        <fullName evidence="4">Mucin 15, cell surface associated</fullName>
    </submittedName>
</protein>
<dbReference type="OMA" id="FNDIADM"/>
<dbReference type="HOGENOM" id="CLU_054055_0_0_1"/>
<feature type="chain" id="PRO_5030169430" evidence="3">
    <location>
        <begin position="24"/>
        <end position="333"/>
    </location>
</feature>
<feature type="region of interest" description="Disordered" evidence="1">
    <location>
        <begin position="208"/>
        <end position="232"/>
    </location>
</feature>
<reference evidence="4 5" key="1">
    <citation type="journal article" date="2008" name="Nature">
        <title>Genome analysis of the platypus reveals unique signatures of evolution.</title>
        <authorList>
            <person name="Warren W.C."/>
            <person name="Hillier L.W."/>
            <person name="Marshall Graves J.A."/>
            <person name="Birney E."/>
            <person name="Ponting C.P."/>
            <person name="Grutzner F."/>
            <person name="Belov K."/>
            <person name="Miller W."/>
            <person name="Clarke L."/>
            <person name="Chinwalla A.T."/>
            <person name="Yang S.P."/>
            <person name="Heger A."/>
            <person name="Locke D.P."/>
            <person name="Miethke P."/>
            <person name="Waters P.D."/>
            <person name="Veyrunes F."/>
            <person name="Fulton L."/>
            <person name="Fulton B."/>
            <person name="Graves T."/>
            <person name="Wallis J."/>
            <person name="Puente X.S."/>
            <person name="Lopez-Otin C."/>
            <person name="Ordonez G.R."/>
            <person name="Eichler E.E."/>
            <person name="Chen L."/>
            <person name="Cheng Z."/>
            <person name="Deakin J.E."/>
            <person name="Alsop A."/>
            <person name="Thompson K."/>
            <person name="Kirby P."/>
            <person name="Papenfuss A.T."/>
            <person name="Wakefield M.J."/>
            <person name="Olender T."/>
            <person name="Lancet D."/>
            <person name="Huttley G.A."/>
            <person name="Smit A.F."/>
            <person name="Pask A."/>
            <person name="Temple-Smith P."/>
            <person name="Batzer M.A."/>
            <person name="Walker J.A."/>
            <person name="Konkel M.K."/>
            <person name="Harris R.S."/>
            <person name="Whittington C.M."/>
            <person name="Wong E.S."/>
            <person name="Gemmell N.J."/>
            <person name="Buschiazzo E."/>
            <person name="Vargas Jentzsch I.M."/>
            <person name="Merkel A."/>
            <person name="Schmitz J."/>
            <person name="Zemann A."/>
            <person name="Churakov G."/>
            <person name="Kriegs J.O."/>
            <person name="Brosius J."/>
            <person name="Murchison E.P."/>
            <person name="Sachidanandam R."/>
            <person name="Smith C."/>
            <person name="Hannon G.J."/>
            <person name="Tsend-Ayush E."/>
            <person name="McMillan D."/>
            <person name="Attenborough R."/>
            <person name="Rens W."/>
            <person name="Ferguson-Smith M."/>
            <person name="Lefevre C.M."/>
            <person name="Sharp J.A."/>
            <person name="Nicholas K.R."/>
            <person name="Ray D.A."/>
            <person name="Kube M."/>
            <person name="Reinhardt R."/>
            <person name="Pringle T.H."/>
            <person name="Taylor J."/>
            <person name="Jones R.C."/>
            <person name="Nixon B."/>
            <person name="Dacheux J.L."/>
            <person name="Niwa H."/>
            <person name="Sekita Y."/>
            <person name="Huang X."/>
            <person name="Stark A."/>
            <person name="Kheradpour P."/>
            <person name="Kellis M."/>
            <person name="Flicek P."/>
            <person name="Chen Y."/>
            <person name="Webber C."/>
            <person name="Hardison R."/>
            <person name="Nelson J."/>
            <person name="Hallsworth-Pepin K."/>
            <person name="Delehaunty K."/>
            <person name="Markovic C."/>
            <person name="Minx P."/>
            <person name="Feng Y."/>
            <person name="Kremitzki C."/>
            <person name="Mitreva M."/>
            <person name="Glasscock J."/>
            <person name="Wylie T."/>
            <person name="Wohldmann P."/>
            <person name="Thiru P."/>
            <person name="Nhan M.N."/>
            <person name="Pohl C.S."/>
            <person name="Smith S.M."/>
            <person name="Hou S."/>
            <person name="Nefedov M."/>
            <person name="de Jong P.J."/>
            <person name="Renfree M.B."/>
            <person name="Mardis E.R."/>
            <person name="Wilson R.K."/>
        </authorList>
    </citation>
    <scope>NUCLEOTIDE SEQUENCE [LARGE SCALE GENOMIC DNA]</scope>
    <source>
        <strain evidence="4 5">Glennie</strain>
    </source>
</reference>
<dbReference type="Proteomes" id="UP000002279">
    <property type="component" value="Chromosome 3"/>
</dbReference>
<dbReference type="OrthoDB" id="9950822at2759"/>
<evidence type="ECO:0000256" key="1">
    <source>
        <dbReference type="SAM" id="MobiDB-lite"/>
    </source>
</evidence>
<dbReference type="PANTHER" id="PTHR45427:SF1">
    <property type="entry name" value="MUCIN-15"/>
    <property type="match status" value="1"/>
</dbReference>
<dbReference type="RefSeq" id="XP_007656660.3">
    <property type="nucleotide sequence ID" value="XM_007658470.4"/>
</dbReference>
<evidence type="ECO:0000313" key="4">
    <source>
        <dbReference type="Ensembl" id="ENSOANP00000020749.2"/>
    </source>
</evidence>
<evidence type="ECO:0000256" key="2">
    <source>
        <dbReference type="SAM" id="Phobius"/>
    </source>
</evidence>
<dbReference type="AlphaFoldDB" id="F6T3E2"/>
<dbReference type="InterPro" id="IPR031371">
    <property type="entry name" value="Mucin-15"/>
</dbReference>
<evidence type="ECO:0000313" key="5">
    <source>
        <dbReference type="Proteomes" id="UP000002279"/>
    </source>
</evidence>
<name>F6T3E2_ORNAN</name>
<keyword evidence="2" id="KW-0812">Transmembrane</keyword>
<dbReference type="GeneTree" id="ENSGT00390000001698"/>
<dbReference type="FunCoup" id="F6T3E2">
    <property type="interactions" value="45"/>
</dbReference>
<dbReference type="InParanoid" id="F6T3E2"/>
<evidence type="ECO:0000256" key="3">
    <source>
        <dbReference type="SAM" id="SignalP"/>
    </source>
</evidence>
<gene>
    <name evidence="4" type="primary">MUC15</name>
</gene>